<dbReference type="AlphaFoldDB" id="A0A1R3H1V8"/>
<proteinExistence type="predicted"/>
<keyword evidence="3" id="KW-1185">Reference proteome</keyword>
<dbReference type="EMBL" id="AWUE01020975">
    <property type="protein sequence ID" value="OMO64358.1"/>
    <property type="molecule type" value="Genomic_DNA"/>
</dbReference>
<evidence type="ECO:0000256" key="1">
    <source>
        <dbReference type="SAM" id="MobiDB-lite"/>
    </source>
</evidence>
<protein>
    <submittedName>
        <fullName evidence="2">Uncharacterized protein</fullName>
    </submittedName>
</protein>
<dbReference type="Proteomes" id="UP000187203">
    <property type="component" value="Unassembled WGS sequence"/>
</dbReference>
<reference evidence="3" key="1">
    <citation type="submission" date="2013-09" db="EMBL/GenBank/DDBJ databases">
        <title>Corchorus olitorius genome sequencing.</title>
        <authorList>
            <person name="Alam M."/>
            <person name="Haque M.S."/>
            <person name="Islam M.S."/>
            <person name="Emdad E.M."/>
            <person name="Islam M.M."/>
            <person name="Ahmed B."/>
            <person name="Halim A."/>
            <person name="Hossen Q.M.M."/>
            <person name="Hossain M.Z."/>
            <person name="Ahmed R."/>
            <person name="Khan M.M."/>
            <person name="Islam R."/>
            <person name="Rashid M.M."/>
            <person name="Khan S.A."/>
            <person name="Rahman M.S."/>
            <person name="Alam M."/>
            <person name="Yahiya A.S."/>
            <person name="Khan M.S."/>
            <person name="Azam M.S."/>
            <person name="Haque T."/>
            <person name="Lashkar M.Z.H."/>
            <person name="Akhand A.I."/>
            <person name="Morshed G."/>
            <person name="Roy S."/>
            <person name="Uddin K.S."/>
            <person name="Rabeya T."/>
            <person name="Hossain A.S."/>
            <person name="Chowdhury A."/>
            <person name="Snigdha A.R."/>
            <person name="Mortoza M.S."/>
            <person name="Matin S.A."/>
            <person name="Hoque S.M.E."/>
            <person name="Islam M.K."/>
            <person name="Roy D.K."/>
            <person name="Haider R."/>
            <person name="Moosa M.M."/>
            <person name="Elias S.M."/>
            <person name="Hasan A.M."/>
            <person name="Jahan S."/>
            <person name="Shafiuddin M."/>
            <person name="Mahmood N."/>
            <person name="Shommy N.S."/>
        </authorList>
    </citation>
    <scope>NUCLEOTIDE SEQUENCE [LARGE SCALE GENOMIC DNA]</scope>
    <source>
        <strain evidence="3">cv. O-4</strain>
    </source>
</reference>
<name>A0A1R3H1V8_9ROSI</name>
<evidence type="ECO:0000313" key="3">
    <source>
        <dbReference type="Proteomes" id="UP000187203"/>
    </source>
</evidence>
<organism evidence="2 3">
    <name type="scientific">Corchorus olitorius</name>
    <dbReference type="NCBI Taxonomy" id="93759"/>
    <lineage>
        <taxon>Eukaryota</taxon>
        <taxon>Viridiplantae</taxon>
        <taxon>Streptophyta</taxon>
        <taxon>Embryophyta</taxon>
        <taxon>Tracheophyta</taxon>
        <taxon>Spermatophyta</taxon>
        <taxon>Magnoliopsida</taxon>
        <taxon>eudicotyledons</taxon>
        <taxon>Gunneridae</taxon>
        <taxon>Pentapetalae</taxon>
        <taxon>rosids</taxon>
        <taxon>malvids</taxon>
        <taxon>Malvales</taxon>
        <taxon>Malvaceae</taxon>
        <taxon>Grewioideae</taxon>
        <taxon>Apeibeae</taxon>
        <taxon>Corchorus</taxon>
    </lineage>
</organism>
<accession>A0A1R3H1V8</accession>
<feature type="compositionally biased region" description="Basic and acidic residues" evidence="1">
    <location>
        <begin position="1"/>
        <end position="11"/>
    </location>
</feature>
<comment type="caution">
    <text evidence="2">The sequence shown here is derived from an EMBL/GenBank/DDBJ whole genome shotgun (WGS) entry which is preliminary data.</text>
</comment>
<sequence>MNRPHPNDRNHPKPPTFTERFLSSSHAPNLLLLPPCVNPKPKPKPSPPLLTVATGLEANLFSTQT</sequence>
<evidence type="ECO:0000313" key="2">
    <source>
        <dbReference type="EMBL" id="OMO64358.1"/>
    </source>
</evidence>
<feature type="region of interest" description="Disordered" evidence="1">
    <location>
        <begin position="1"/>
        <end position="21"/>
    </location>
</feature>
<gene>
    <name evidence="2" type="ORF">COLO4_32067</name>
</gene>